<dbReference type="Proteomes" id="UP000038055">
    <property type="component" value="Unassembled WGS sequence"/>
</dbReference>
<protein>
    <submittedName>
        <fullName evidence="1">Uncharacterized protein</fullName>
    </submittedName>
</protein>
<evidence type="ECO:0000313" key="2">
    <source>
        <dbReference type="Proteomes" id="UP000038055"/>
    </source>
</evidence>
<name>A0A0B7GZ94_9FLAO</name>
<sequence length="52" mass="6095">MCGITSRLGVHISVEYLDIITLLWFKKEKILVNPICSTFLYRNFVFYGIIII</sequence>
<organism evidence="1 2">
    <name type="scientific">Capnocytophaga cynodegmi</name>
    <dbReference type="NCBI Taxonomy" id="28189"/>
    <lineage>
        <taxon>Bacteria</taxon>
        <taxon>Pseudomonadati</taxon>
        <taxon>Bacteroidota</taxon>
        <taxon>Flavobacteriia</taxon>
        <taxon>Flavobacteriales</taxon>
        <taxon>Flavobacteriaceae</taxon>
        <taxon>Capnocytophaga</taxon>
    </lineage>
</organism>
<accession>A0A0B7GZ94</accession>
<reference evidence="2" key="1">
    <citation type="submission" date="2015-01" db="EMBL/GenBank/DDBJ databases">
        <authorList>
            <person name="MANFREDI Pablo"/>
        </authorList>
    </citation>
    <scope>NUCLEOTIDE SEQUENCE [LARGE SCALE GENOMIC DNA]</scope>
    <source>
        <strain evidence="2">Ccyn2B</strain>
    </source>
</reference>
<proteinExistence type="predicted"/>
<keyword evidence="2" id="KW-1185">Reference proteome</keyword>
<evidence type="ECO:0000313" key="1">
    <source>
        <dbReference type="EMBL" id="CEN32631.1"/>
    </source>
</evidence>
<dbReference type="EMBL" id="CDOD01000003">
    <property type="protein sequence ID" value="CEN32631.1"/>
    <property type="molecule type" value="Genomic_DNA"/>
</dbReference>
<gene>
    <name evidence="1" type="ORF">CCYN2B_110150</name>
</gene>
<dbReference type="AlphaFoldDB" id="A0A0B7GZ94"/>